<dbReference type="SUPFAM" id="SSF56214">
    <property type="entry name" value="4'-phosphopantetheinyl transferase"/>
    <property type="match status" value="2"/>
</dbReference>
<dbReference type="PANTHER" id="PTHR12215">
    <property type="entry name" value="PHOSPHOPANTETHEINE TRANSFERASE"/>
    <property type="match status" value="1"/>
</dbReference>
<sequence length="233" mass="27092">MLIYWVKIPNGLLSTEIQDRLDLLDAEERATYSRYKVDFKKIEFLVGRCLAKMALGQFLHVQPGNISFSKNEYGKLFLKNSPKPLYFNLSHTDEMVVCALSANDEMGIDVEKTLDDRFEVMKHVYVPDEIEWVNAQRDKNAKLHAFYKLWTRKEAVMKAVGKGFSLPPLSFTIPFDEERAHDDEFYFYTFVPMTGYMITVVTRLLSEQSQTYVVREVQLAELLAGRVEFISLF</sequence>
<keyword evidence="6" id="KW-1185">Reference proteome</keyword>
<proteinExistence type="inferred from homology"/>
<dbReference type="InterPro" id="IPR055066">
    <property type="entry name" value="AASDHPPT_N"/>
</dbReference>
<dbReference type="Pfam" id="PF22624">
    <property type="entry name" value="AASDHPPT_N"/>
    <property type="match status" value="1"/>
</dbReference>
<gene>
    <name evidence="5" type="ORF">BC351_28865</name>
</gene>
<dbReference type="Pfam" id="PF01648">
    <property type="entry name" value="ACPS"/>
    <property type="match status" value="1"/>
</dbReference>
<dbReference type="STRING" id="1469647.BC351_28865"/>
<name>A0A1V4HIB6_9BACL</name>
<dbReference type="EMBL" id="MBTG01000017">
    <property type="protein sequence ID" value="OPH56183.1"/>
    <property type="molecule type" value="Genomic_DNA"/>
</dbReference>
<accession>A0A1V4HIB6</accession>
<dbReference type="AlphaFoldDB" id="A0A1V4HIB6"/>
<dbReference type="InterPro" id="IPR037143">
    <property type="entry name" value="4-PPantetheinyl_Trfase_dom_sf"/>
</dbReference>
<dbReference type="GO" id="GO:0019878">
    <property type="term" value="P:lysine biosynthetic process via aminoadipic acid"/>
    <property type="evidence" value="ECO:0007669"/>
    <property type="project" value="TreeGrafter"/>
</dbReference>
<dbReference type="PANTHER" id="PTHR12215:SF10">
    <property type="entry name" value="L-AMINOADIPATE-SEMIALDEHYDE DEHYDROGENASE-PHOSPHOPANTETHEINYL TRANSFERASE"/>
    <property type="match status" value="1"/>
</dbReference>
<evidence type="ECO:0000313" key="5">
    <source>
        <dbReference type="EMBL" id="OPH56183.1"/>
    </source>
</evidence>
<dbReference type="Gene3D" id="3.90.470.20">
    <property type="entry name" value="4'-phosphopantetheinyl transferase domain"/>
    <property type="match status" value="2"/>
</dbReference>
<evidence type="ECO:0000259" key="3">
    <source>
        <dbReference type="Pfam" id="PF01648"/>
    </source>
</evidence>
<evidence type="ECO:0000256" key="1">
    <source>
        <dbReference type="ARBA" id="ARBA00010990"/>
    </source>
</evidence>
<keyword evidence="2" id="KW-0808">Transferase</keyword>
<reference evidence="6" key="1">
    <citation type="submission" date="2016-07" db="EMBL/GenBank/DDBJ databases">
        <authorList>
            <person name="Florea S."/>
            <person name="Webb J.S."/>
            <person name="Jaromczyk J."/>
            <person name="Schardl C.L."/>
        </authorList>
    </citation>
    <scope>NUCLEOTIDE SEQUENCE [LARGE SCALE GENOMIC DNA]</scope>
    <source>
        <strain evidence="6">CY1</strain>
    </source>
</reference>
<dbReference type="GO" id="GO:0000287">
    <property type="term" value="F:magnesium ion binding"/>
    <property type="evidence" value="ECO:0007669"/>
    <property type="project" value="InterPro"/>
</dbReference>
<comment type="similarity">
    <text evidence="1">Belongs to the P-Pant transferase superfamily. Gsp/Sfp/HetI/AcpT family.</text>
</comment>
<dbReference type="InterPro" id="IPR050559">
    <property type="entry name" value="P-Pant_transferase_sf"/>
</dbReference>
<protein>
    <submittedName>
        <fullName evidence="5">Uncharacterized protein</fullName>
    </submittedName>
</protein>
<dbReference type="InterPro" id="IPR008278">
    <property type="entry name" value="4-PPantetheinyl_Trfase_dom"/>
</dbReference>
<evidence type="ECO:0000259" key="4">
    <source>
        <dbReference type="Pfam" id="PF22624"/>
    </source>
</evidence>
<feature type="domain" description="4'-phosphopantetheinyl transferase N-terminal" evidence="4">
    <location>
        <begin position="16"/>
        <end position="99"/>
    </location>
</feature>
<comment type="caution">
    <text evidence="5">The sequence shown here is derived from an EMBL/GenBank/DDBJ whole genome shotgun (WGS) entry which is preliminary data.</text>
</comment>
<dbReference type="GO" id="GO:0008897">
    <property type="term" value="F:holo-[acyl-carrier-protein] synthase activity"/>
    <property type="evidence" value="ECO:0007669"/>
    <property type="project" value="InterPro"/>
</dbReference>
<organism evidence="5 6">
    <name type="scientific">Paenibacillus ferrarius</name>
    <dbReference type="NCBI Taxonomy" id="1469647"/>
    <lineage>
        <taxon>Bacteria</taxon>
        <taxon>Bacillati</taxon>
        <taxon>Bacillota</taxon>
        <taxon>Bacilli</taxon>
        <taxon>Bacillales</taxon>
        <taxon>Paenibacillaceae</taxon>
        <taxon>Paenibacillus</taxon>
    </lineage>
</organism>
<dbReference type="Proteomes" id="UP000190626">
    <property type="component" value="Unassembled WGS sequence"/>
</dbReference>
<evidence type="ECO:0000256" key="2">
    <source>
        <dbReference type="ARBA" id="ARBA00022679"/>
    </source>
</evidence>
<evidence type="ECO:0000313" key="6">
    <source>
        <dbReference type="Proteomes" id="UP000190626"/>
    </source>
</evidence>
<dbReference type="GO" id="GO:0005829">
    <property type="term" value="C:cytosol"/>
    <property type="evidence" value="ECO:0007669"/>
    <property type="project" value="TreeGrafter"/>
</dbReference>
<feature type="domain" description="4'-phosphopantetheinyl transferase" evidence="3">
    <location>
        <begin position="106"/>
        <end position="178"/>
    </location>
</feature>